<feature type="compositionally biased region" description="Polar residues" evidence="1">
    <location>
        <begin position="59"/>
        <end position="68"/>
    </location>
</feature>
<accession>A0ABS3QFE4</accession>
<dbReference type="EMBL" id="JAGETZ010000004">
    <property type="protein sequence ID" value="MBO2009698.1"/>
    <property type="molecule type" value="Genomic_DNA"/>
</dbReference>
<feature type="region of interest" description="Disordered" evidence="1">
    <location>
        <begin position="38"/>
        <end position="68"/>
    </location>
</feature>
<keyword evidence="4" id="KW-1185">Reference proteome</keyword>
<comment type="caution">
    <text evidence="3">The sequence shown here is derived from an EMBL/GenBank/DDBJ whole genome shotgun (WGS) entry which is preliminary data.</text>
</comment>
<protein>
    <submittedName>
        <fullName evidence="3">Uncharacterized protein</fullName>
    </submittedName>
</protein>
<evidence type="ECO:0000313" key="4">
    <source>
        <dbReference type="Proteomes" id="UP000664369"/>
    </source>
</evidence>
<evidence type="ECO:0000313" key="3">
    <source>
        <dbReference type="EMBL" id="MBO2009698.1"/>
    </source>
</evidence>
<gene>
    <name evidence="3" type="ORF">J4E00_11600</name>
</gene>
<reference evidence="3 4" key="1">
    <citation type="submission" date="2021-03" db="EMBL/GenBank/DDBJ databases">
        <authorList>
            <person name="Kim M.K."/>
        </authorList>
    </citation>
    <scope>NUCLEOTIDE SEQUENCE [LARGE SCALE GENOMIC DNA]</scope>
    <source>
        <strain evidence="3 4">BT442</strain>
    </source>
</reference>
<sequence length="115" mass="12878">MKRLFLFLVLLSGAHAAQAQLLPVPGSKNPDWKAEKAEALPDATPVGEPLKTDRMPNAGQRSISSSGNRHYHWDAEHQLAYQWLSRPGSGTVAPDKEVLVREERTGITYTFRRKQ</sequence>
<dbReference type="RefSeq" id="WP_208175316.1">
    <property type="nucleotide sequence ID" value="NZ_JAGETZ010000004.1"/>
</dbReference>
<feature type="signal peptide" evidence="2">
    <location>
        <begin position="1"/>
        <end position="19"/>
    </location>
</feature>
<feature type="chain" id="PRO_5046976063" evidence="2">
    <location>
        <begin position="20"/>
        <end position="115"/>
    </location>
</feature>
<dbReference type="Proteomes" id="UP000664369">
    <property type="component" value="Unassembled WGS sequence"/>
</dbReference>
<evidence type="ECO:0000256" key="1">
    <source>
        <dbReference type="SAM" id="MobiDB-lite"/>
    </source>
</evidence>
<organism evidence="3 4">
    <name type="scientific">Hymenobacter negativus</name>
    <dbReference type="NCBI Taxonomy" id="2795026"/>
    <lineage>
        <taxon>Bacteria</taxon>
        <taxon>Pseudomonadati</taxon>
        <taxon>Bacteroidota</taxon>
        <taxon>Cytophagia</taxon>
        <taxon>Cytophagales</taxon>
        <taxon>Hymenobacteraceae</taxon>
        <taxon>Hymenobacter</taxon>
    </lineage>
</organism>
<keyword evidence="2" id="KW-0732">Signal</keyword>
<name>A0ABS3QFE4_9BACT</name>
<evidence type="ECO:0000256" key="2">
    <source>
        <dbReference type="SAM" id="SignalP"/>
    </source>
</evidence>
<proteinExistence type="predicted"/>